<evidence type="ECO:0000256" key="13">
    <source>
        <dbReference type="ARBA" id="ARBA00023008"/>
    </source>
</evidence>
<evidence type="ECO:0000256" key="14">
    <source>
        <dbReference type="ARBA" id="ARBA00023136"/>
    </source>
</evidence>
<dbReference type="RefSeq" id="WP_114403453.1">
    <property type="nucleotide sequence ID" value="NZ_QPGB01000005.1"/>
</dbReference>
<feature type="transmembrane region" description="Helical" evidence="21">
    <location>
        <begin position="56"/>
        <end position="78"/>
    </location>
</feature>
<evidence type="ECO:0000256" key="8">
    <source>
        <dbReference type="ARBA" id="ARBA00022723"/>
    </source>
</evidence>
<evidence type="ECO:0000256" key="10">
    <source>
        <dbReference type="ARBA" id="ARBA00022982"/>
    </source>
</evidence>
<evidence type="ECO:0000256" key="11">
    <source>
        <dbReference type="ARBA" id="ARBA00022989"/>
    </source>
</evidence>
<evidence type="ECO:0000313" key="27">
    <source>
        <dbReference type="Proteomes" id="UP000252357"/>
    </source>
</evidence>
<dbReference type="Gene3D" id="1.10.287.90">
    <property type="match status" value="1"/>
</dbReference>
<organism evidence="26 27">
    <name type="scientific">Parvibium lacunae</name>
    <dbReference type="NCBI Taxonomy" id="1888893"/>
    <lineage>
        <taxon>Bacteria</taxon>
        <taxon>Pseudomonadati</taxon>
        <taxon>Pseudomonadota</taxon>
        <taxon>Betaproteobacteria</taxon>
        <taxon>Burkholderiales</taxon>
        <taxon>Alcaligenaceae</taxon>
        <taxon>Parvibium</taxon>
    </lineage>
</organism>
<evidence type="ECO:0000256" key="16">
    <source>
        <dbReference type="ARBA" id="ARBA00047816"/>
    </source>
</evidence>
<evidence type="ECO:0000259" key="23">
    <source>
        <dbReference type="PROSITE" id="PS50857"/>
    </source>
</evidence>
<comment type="similarity">
    <text evidence="3 18">Belongs to the cytochrome c oxidase subunit 2 family.</text>
</comment>
<protein>
    <recommendedName>
        <fullName evidence="19">Cytochrome c oxidase subunit 2</fullName>
        <ecNumber evidence="19">7.1.1.9</ecNumber>
    </recommendedName>
</protein>
<keyword evidence="27" id="KW-1185">Reference proteome</keyword>
<dbReference type="Pfam" id="PF02790">
    <property type="entry name" value="COX2_TM"/>
    <property type="match status" value="1"/>
</dbReference>
<dbReference type="Gene3D" id="1.10.760.10">
    <property type="entry name" value="Cytochrome c-like domain"/>
    <property type="match status" value="1"/>
</dbReference>
<comment type="function">
    <text evidence="15 19">Subunits I and II form the functional core of the enzyme complex. Electrons originating in cytochrome c are transferred via heme a and Cu(A) to the binuclear center formed by heme a3 and Cu(B).</text>
</comment>
<keyword evidence="13 19" id="KW-0186">Copper</keyword>
<dbReference type="Proteomes" id="UP000252357">
    <property type="component" value="Unassembled WGS sequence"/>
</dbReference>
<evidence type="ECO:0000256" key="22">
    <source>
        <dbReference type="SAM" id="SignalP"/>
    </source>
</evidence>
<feature type="transmembrane region" description="Helical" evidence="21">
    <location>
        <begin position="99"/>
        <end position="117"/>
    </location>
</feature>
<evidence type="ECO:0000256" key="20">
    <source>
        <dbReference type="SAM" id="MobiDB-lite"/>
    </source>
</evidence>
<dbReference type="GO" id="GO:0020037">
    <property type="term" value="F:heme binding"/>
    <property type="evidence" value="ECO:0007669"/>
    <property type="project" value="InterPro"/>
</dbReference>
<keyword evidence="8 17" id="KW-0479">Metal-binding</keyword>
<keyword evidence="22" id="KW-0732">Signal</keyword>
<comment type="cofactor">
    <cofactor evidence="19">
        <name>Cu cation</name>
        <dbReference type="ChEBI" id="CHEBI:23378"/>
    </cofactor>
    <text evidence="19">Binds a copper A center.</text>
</comment>
<dbReference type="InterPro" id="IPR014222">
    <property type="entry name" value="Cyt_c_oxidase_su2"/>
</dbReference>
<evidence type="ECO:0000256" key="12">
    <source>
        <dbReference type="ARBA" id="ARBA00023004"/>
    </source>
</evidence>
<dbReference type="OrthoDB" id="9781261at2"/>
<dbReference type="GO" id="GO:0016491">
    <property type="term" value="F:oxidoreductase activity"/>
    <property type="evidence" value="ECO:0007669"/>
    <property type="project" value="UniProtKB-KW"/>
</dbReference>
<dbReference type="InterPro" id="IPR008972">
    <property type="entry name" value="Cupredoxin"/>
</dbReference>
<dbReference type="SUPFAM" id="SSF81464">
    <property type="entry name" value="Cytochrome c oxidase subunit II-like, transmembrane region"/>
    <property type="match status" value="1"/>
</dbReference>
<keyword evidence="5 17" id="KW-0349">Heme</keyword>
<comment type="subcellular location">
    <subcellularLocation>
        <location evidence="18">Cell membrane</location>
        <topology evidence="18">Multi-pass membrane protein</topology>
    </subcellularLocation>
    <subcellularLocation>
        <location evidence="1">Membrane</location>
        <topology evidence="1">Multi-pass membrane protein</topology>
    </subcellularLocation>
    <subcellularLocation>
        <location evidence="2">Periplasm</location>
    </subcellularLocation>
</comment>
<dbReference type="Gene3D" id="2.60.40.420">
    <property type="entry name" value="Cupredoxins - blue copper proteins"/>
    <property type="match status" value="1"/>
</dbReference>
<evidence type="ECO:0000256" key="17">
    <source>
        <dbReference type="PROSITE-ProRule" id="PRU00433"/>
    </source>
</evidence>
<evidence type="ECO:0000256" key="6">
    <source>
        <dbReference type="ARBA" id="ARBA00022660"/>
    </source>
</evidence>
<keyword evidence="26" id="KW-0560">Oxidoreductase</keyword>
<evidence type="ECO:0000259" key="24">
    <source>
        <dbReference type="PROSITE" id="PS50999"/>
    </source>
</evidence>
<evidence type="ECO:0000256" key="21">
    <source>
        <dbReference type="SAM" id="Phobius"/>
    </source>
</evidence>
<dbReference type="PRINTS" id="PR01166">
    <property type="entry name" value="CYCOXIDASEII"/>
</dbReference>
<comment type="catalytic activity">
    <reaction evidence="16 19">
        <text>4 Fe(II)-[cytochrome c] + O2 + 8 H(+)(in) = 4 Fe(III)-[cytochrome c] + 2 H2O + 4 H(+)(out)</text>
        <dbReference type="Rhea" id="RHEA:11436"/>
        <dbReference type="Rhea" id="RHEA-COMP:10350"/>
        <dbReference type="Rhea" id="RHEA-COMP:14399"/>
        <dbReference type="ChEBI" id="CHEBI:15377"/>
        <dbReference type="ChEBI" id="CHEBI:15378"/>
        <dbReference type="ChEBI" id="CHEBI:15379"/>
        <dbReference type="ChEBI" id="CHEBI:29033"/>
        <dbReference type="ChEBI" id="CHEBI:29034"/>
        <dbReference type="EC" id="7.1.1.9"/>
    </reaction>
</comment>
<keyword evidence="14 21" id="KW-0472">Membrane</keyword>
<evidence type="ECO:0000256" key="4">
    <source>
        <dbReference type="ARBA" id="ARBA00022448"/>
    </source>
</evidence>
<feature type="domain" description="Cytochrome oxidase subunit II copper A binding" evidence="23">
    <location>
        <begin position="128"/>
        <end position="275"/>
    </location>
</feature>
<dbReference type="PROSITE" id="PS50999">
    <property type="entry name" value="COX2_TM"/>
    <property type="match status" value="1"/>
</dbReference>
<keyword evidence="6 18" id="KW-0679">Respiratory chain</keyword>
<dbReference type="GO" id="GO:0042597">
    <property type="term" value="C:periplasmic space"/>
    <property type="evidence" value="ECO:0007669"/>
    <property type="project" value="UniProtKB-SubCell"/>
</dbReference>
<proteinExistence type="inferred from homology"/>
<evidence type="ECO:0000256" key="15">
    <source>
        <dbReference type="ARBA" id="ARBA00024688"/>
    </source>
</evidence>
<evidence type="ECO:0000256" key="9">
    <source>
        <dbReference type="ARBA" id="ARBA00022967"/>
    </source>
</evidence>
<dbReference type="InterPro" id="IPR011759">
    <property type="entry name" value="Cyt_c_oxidase_su2_TM_dom"/>
</dbReference>
<keyword evidence="9" id="KW-1278">Translocase</keyword>
<feature type="domain" description="Cytochrome oxidase subunit II transmembrane region profile" evidence="24">
    <location>
        <begin position="32"/>
        <end position="127"/>
    </location>
</feature>
<dbReference type="Pfam" id="PF13442">
    <property type="entry name" value="Cytochrome_CBB3"/>
    <property type="match status" value="1"/>
</dbReference>
<keyword evidence="10 18" id="KW-0249">Electron transport</keyword>
<dbReference type="InterPro" id="IPR036909">
    <property type="entry name" value="Cyt_c-like_dom_sf"/>
</dbReference>
<dbReference type="InterPro" id="IPR002429">
    <property type="entry name" value="CcO_II-like_C"/>
</dbReference>
<dbReference type="GO" id="GO:0005886">
    <property type="term" value="C:plasma membrane"/>
    <property type="evidence" value="ECO:0007669"/>
    <property type="project" value="UniProtKB-SubCell"/>
</dbReference>
<feature type="chain" id="PRO_5016612660" description="Cytochrome c oxidase subunit 2" evidence="22">
    <location>
        <begin position="26"/>
        <end position="395"/>
    </location>
</feature>
<name>A0A368L0A5_9BURK</name>
<evidence type="ECO:0000313" key="26">
    <source>
        <dbReference type="EMBL" id="RCS56852.1"/>
    </source>
</evidence>
<evidence type="ECO:0000256" key="2">
    <source>
        <dbReference type="ARBA" id="ARBA00004418"/>
    </source>
</evidence>
<evidence type="ECO:0000256" key="18">
    <source>
        <dbReference type="RuleBase" id="RU000456"/>
    </source>
</evidence>
<dbReference type="Pfam" id="PF00116">
    <property type="entry name" value="COX2"/>
    <property type="match status" value="1"/>
</dbReference>
<keyword evidence="11 21" id="KW-1133">Transmembrane helix</keyword>
<dbReference type="InterPro" id="IPR009056">
    <property type="entry name" value="Cyt_c-like_dom"/>
</dbReference>
<dbReference type="PROSITE" id="PS50857">
    <property type="entry name" value="COX2_CUA"/>
    <property type="match status" value="1"/>
</dbReference>
<dbReference type="GO" id="GO:0042773">
    <property type="term" value="P:ATP synthesis coupled electron transport"/>
    <property type="evidence" value="ECO:0007669"/>
    <property type="project" value="TreeGrafter"/>
</dbReference>
<evidence type="ECO:0000256" key="3">
    <source>
        <dbReference type="ARBA" id="ARBA00007866"/>
    </source>
</evidence>
<dbReference type="PANTHER" id="PTHR22888:SF9">
    <property type="entry name" value="CYTOCHROME C OXIDASE SUBUNIT 2"/>
    <property type="match status" value="1"/>
</dbReference>
<dbReference type="PANTHER" id="PTHR22888">
    <property type="entry name" value="CYTOCHROME C OXIDASE, SUBUNIT II"/>
    <property type="match status" value="1"/>
</dbReference>
<keyword evidence="4 18" id="KW-0813">Transport</keyword>
<dbReference type="NCBIfam" id="TIGR02866">
    <property type="entry name" value="CoxB"/>
    <property type="match status" value="1"/>
</dbReference>
<dbReference type="AlphaFoldDB" id="A0A368L0A5"/>
<feature type="signal peptide" evidence="22">
    <location>
        <begin position="1"/>
        <end position="25"/>
    </location>
</feature>
<evidence type="ECO:0000256" key="1">
    <source>
        <dbReference type="ARBA" id="ARBA00004141"/>
    </source>
</evidence>
<dbReference type="GO" id="GO:0004129">
    <property type="term" value="F:cytochrome-c oxidase activity"/>
    <property type="evidence" value="ECO:0007669"/>
    <property type="project" value="UniProtKB-EC"/>
</dbReference>
<dbReference type="PROSITE" id="PS00078">
    <property type="entry name" value="COX2"/>
    <property type="match status" value="1"/>
</dbReference>
<feature type="domain" description="Cytochrome c" evidence="25">
    <location>
        <begin position="295"/>
        <end position="374"/>
    </location>
</feature>
<evidence type="ECO:0000259" key="25">
    <source>
        <dbReference type="PROSITE" id="PS51007"/>
    </source>
</evidence>
<gene>
    <name evidence="26" type="primary">coxB</name>
    <name evidence="26" type="ORF">DU000_10965</name>
</gene>
<dbReference type="SUPFAM" id="SSF49503">
    <property type="entry name" value="Cupredoxins"/>
    <property type="match status" value="1"/>
</dbReference>
<feature type="region of interest" description="Disordered" evidence="20">
    <location>
        <begin position="376"/>
        <end position="395"/>
    </location>
</feature>
<dbReference type="InterPro" id="IPR036257">
    <property type="entry name" value="Cyt_c_oxidase_su2_TM_sf"/>
</dbReference>
<sequence length="395" mass="42750">MKRYHAFAAQFGGALLASMAGAASAVENSPGGPAVNQLNLHPPVTQIAADIHGLHWMMLIICTVIFVLVFGVMFYSIFKHRRSKGAQSANFHESVTVEIIWTVIPFLIVIGMAIPATKTVVAMKDTSNADLTIKATGYQWKWGYDYLKGEGEGIGFLSALATPRNQIDAQSAEDVKARQENTNYLIEVDNPLVVPVGKKIRIVTTANDVIHAWMVPAFGVKQDAIPGFVRDTWFKAEKVGEYRGQCAELCGKDHAFMPIVVKVVSAEDYTKWVDAKKKELAAQADDPSKTYTVDELKARGEKVYNANCAACHQATGKGVAGAFPALDGDAVVLGEKAKQIDVLLNGQGNGKMPAWKQLNDVELAAVATYTRQAWGNAGKGKDPVVQPADFTAARK</sequence>
<keyword evidence="12 17" id="KW-0408">Iron</keyword>
<dbReference type="EC" id="7.1.1.9" evidence="19"/>
<dbReference type="InterPro" id="IPR045187">
    <property type="entry name" value="CcO_II"/>
</dbReference>
<dbReference type="PROSITE" id="PS51007">
    <property type="entry name" value="CYTC"/>
    <property type="match status" value="1"/>
</dbReference>
<evidence type="ECO:0000256" key="7">
    <source>
        <dbReference type="ARBA" id="ARBA00022692"/>
    </source>
</evidence>
<reference evidence="26 27" key="1">
    <citation type="journal article" date="2018" name="Int. J. Syst. Evol. Microbiol.">
        <title>Parvibium lacunae gen. nov., sp. nov., a new member of the family Alcaligenaceae isolated from a freshwater pond.</title>
        <authorList>
            <person name="Chen W.M."/>
            <person name="Xie P.B."/>
            <person name="Hsu M.Y."/>
            <person name="Sheu S.Y."/>
        </authorList>
    </citation>
    <scope>NUCLEOTIDE SEQUENCE [LARGE SCALE GENOMIC DNA]</scope>
    <source>
        <strain evidence="26 27">KMB9</strain>
    </source>
</reference>
<dbReference type="SUPFAM" id="SSF46626">
    <property type="entry name" value="Cytochrome c"/>
    <property type="match status" value="1"/>
</dbReference>
<dbReference type="EMBL" id="QPGB01000005">
    <property type="protein sequence ID" value="RCS56852.1"/>
    <property type="molecule type" value="Genomic_DNA"/>
</dbReference>
<accession>A0A368L0A5</accession>
<dbReference type="GO" id="GO:0005507">
    <property type="term" value="F:copper ion binding"/>
    <property type="evidence" value="ECO:0007669"/>
    <property type="project" value="InterPro"/>
</dbReference>
<dbReference type="InterPro" id="IPR001505">
    <property type="entry name" value="Copper_CuA"/>
</dbReference>
<evidence type="ECO:0000256" key="5">
    <source>
        <dbReference type="ARBA" id="ARBA00022617"/>
    </source>
</evidence>
<comment type="caution">
    <text evidence="26">The sequence shown here is derived from an EMBL/GenBank/DDBJ whole genome shotgun (WGS) entry which is preliminary data.</text>
</comment>
<evidence type="ECO:0000256" key="19">
    <source>
        <dbReference type="RuleBase" id="RU004024"/>
    </source>
</evidence>
<keyword evidence="7 18" id="KW-0812">Transmembrane</keyword>